<evidence type="ECO:0000313" key="2">
    <source>
        <dbReference type="Proteomes" id="UP000002279"/>
    </source>
</evidence>
<proteinExistence type="predicted"/>
<dbReference type="GeneTree" id="ENSGT00960000186941"/>
<dbReference type="InParanoid" id="A0A6I8N9J7"/>
<dbReference type="Proteomes" id="UP000002279">
    <property type="component" value="Chromosome 20"/>
</dbReference>
<organism evidence="1 2">
    <name type="scientific">Ornithorhynchus anatinus</name>
    <name type="common">Duckbill platypus</name>
    <dbReference type="NCBI Taxonomy" id="9258"/>
    <lineage>
        <taxon>Eukaryota</taxon>
        <taxon>Metazoa</taxon>
        <taxon>Chordata</taxon>
        <taxon>Craniata</taxon>
        <taxon>Vertebrata</taxon>
        <taxon>Euteleostomi</taxon>
        <taxon>Mammalia</taxon>
        <taxon>Monotremata</taxon>
        <taxon>Ornithorhynchidae</taxon>
        <taxon>Ornithorhynchus</taxon>
    </lineage>
</organism>
<reference evidence="1 2" key="1">
    <citation type="journal article" date="2008" name="Nature">
        <title>Genome analysis of the platypus reveals unique signatures of evolution.</title>
        <authorList>
            <person name="Warren W.C."/>
            <person name="Hillier L.W."/>
            <person name="Marshall Graves J.A."/>
            <person name="Birney E."/>
            <person name="Ponting C.P."/>
            <person name="Grutzner F."/>
            <person name="Belov K."/>
            <person name="Miller W."/>
            <person name="Clarke L."/>
            <person name="Chinwalla A.T."/>
            <person name="Yang S.P."/>
            <person name="Heger A."/>
            <person name="Locke D.P."/>
            <person name="Miethke P."/>
            <person name="Waters P.D."/>
            <person name="Veyrunes F."/>
            <person name="Fulton L."/>
            <person name="Fulton B."/>
            <person name="Graves T."/>
            <person name="Wallis J."/>
            <person name="Puente X.S."/>
            <person name="Lopez-Otin C."/>
            <person name="Ordonez G.R."/>
            <person name="Eichler E.E."/>
            <person name="Chen L."/>
            <person name="Cheng Z."/>
            <person name="Deakin J.E."/>
            <person name="Alsop A."/>
            <person name="Thompson K."/>
            <person name="Kirby P."/>
            <person name="Papenfuss A.T."/>
            <person name="Wakefield M.J."/>
            <person name="Olender T."/>
            <person name="Lancet D."/>
            <person name="Huttley G.A."/>
            <person name="Smit A.F."/>
            <person name="Pask A."/>
            <person name="Temple-Smith P."/>
            <person name="Batzer M.A."/>
            <person name="Walker J.A."/>
            <person name="Konkel M.K."/>
            <person name="Harris R.S."/>
            <person name="Whittington C.M."/>
            <person name="Wong E.S."/>
            <person name="Gemmell N.J."/>
            <person name="Buschiazzo E."/>
            <person name="Vargas Jentzsch I.M."/>
            <person name="Merkel A."/>
            <person name="Schmitz J."/>
            <person name="Zemann A."/>
            <person name="Churakov G."/>
            <person name="Kriegs J.O."/>
            <person name="Brosius J."/>
            <person name="Murchison E.P."/>
            <person name="Sachidanandam R."/>
            <person name="Smith C."/>
            <person name="Hannon G.J."/>
            <person name="Tsend-Ayush E."/>
            <person name="McMillan D."/>
            <person name="Attenborough R."/>
            <person name="Rens W."/>
            <person name="Ferguson-Smith M."/>
            <person name="Lefevre C.M."/>
            <person name="Sharp J.A."/>
            <person name="Nicholas K.R."/>
            <person name="Ray D.A."/>
            <person name="Kube M."/>
            <person name="Reinhardt R."/>
            <person name="Pringle T.H."/>
            <person name="Taylor J."/>
            <person name="Jones R.C."/>
            <person name="Nixon B."/>
            <person name="Dacheux J.L."/>
            <person name="Niwa H."/>
            <person name="Sekita Y."/>
            <person name="Huang X."/>
            <person name="Stark A."/>
            <person name="Kheradpour P."/>
            <person name="Kellis M."/>
            <person name="Flicek P."/>
            <person name="Chen Y."/>
            <person name="Webber C."/>
            <person name="Hardison R."/>
            <person name="Nelson J."/>
            <person name="Hallsworth-Pepin K."/>
            <person name="Delehaunty K."/>
            <person name="Markovic C."/>
            <person name="Minx P."/>
            <person name="Feng Y."/>
            <person name="Kremitzki C."/>
            <person name="Mitreva M."/>
            <person name="Glasscock J."/>
            <person name="Wylie T."/>
            <person name="Wohldmann P."/>
            <person name="Thiru P."/>
            <person name="Nhan M.N."/>
            <person name="Pohl C.S."/>
            <person name="Smith S.M."/>
            <person name="Hou S."/>
            <person name="Nefedov M."/>
            <person name="de Jong P.J."/>
            <person name="Renfree M.B."/>
            <person name="Mardis E.R."/>
            <person name="Wilson R.K."/>
        </authorList>
    </citation>
    <scope>NUCLEOTIDE SEQUENCE [LARGE SCALE GENOMIC DNA]</scope>
    <source>
        <strain evidence="1 2">Glennie</strain>
    </source>
</reference>
<sequence length="120" mass="12905">MSTCFSKKLTSDCSVKSDARMCSREIDQPPSATLSEGESFWGVLVDSNTESCSQAPAEASACGSSGNSSELLPELLLLCPTSPICSSRVVTVAMAWYKSFSSGSSWNILYKVLQNWMNSL</sequence>
<dbReference type="OMA" id="FTNDCSV"/>
<evidence type="ECO:0000313" key="1">
    <source>
        <dbReference type="Ensembl" id="ENSOANP00000037817.1"/>
    </source>
</evidence>
<accession>A0A6I8N9J7</accession>
<protein>
    <submittedName>
        <fullName evidence="1">Uncharacterized protein</fullName>
    </submittedName>
</protein>
<reference evidence="1" key="3">
    <citation type="submission" date="2025-09" db="UniProtKB">
        <authorList>
            <consortium name="Ensembl"/>
        </authorList>
    </citation>
    <scope>IDENTIFICATION</scope>
    <source>
        <strain evidence="1">Glennie</strain>
    </source>
</reference>
<keyword evidence="2" id="KW-1185">Reference proteome</keyword>
<dbReference type="AlphaFoldDB" id="A0A6I8N9J7"/>
<dbReference type="Ensembl" id="ENSOANT00000073875.1">
    <property type="protein sequence ID" value="ENSOANP00000037817.1"/>
    <property type="gene ID" value="ENSOANG00000037479.1"/>
</dbReference>
<name>A0A6I8N9J7_ORNAN</name>
<reference evidence="1" key="2">
    <citation type="submission" date="2025-08" db="UniProtKB">
        <authorList>
            <consortium name="Ensembl"/>
        </authorList>
    </citation>
    <scope>IDENTIFICATION</scope>
    <source>
        <strain evidence="1">Glennie</strain>
    </source>
</reference>
<dbReference type="Bgee" id="ENSOANG00000037479">
    <property type="expression patterns" value="Expressed in cerebellum and 3 other cell types or tissues"/>
</dbReference>